<reference evidence="6" key="1">
    <citation type="submission" date="2024-03" db="EMBL/GenBank/DDBJ databases">
        <title>WGS assembly of Saponaria officinalis var. Norfolk2.</title>
        <authorList>
            <person name="Jenkins J."/>
            <person name="Shu S."/>
            <person name="Grimwood J."/>
            <person name="Barry K."/>
            <person name="Goodstein D."/>
            <person name="Schmutz J."/>
            <person name="Leebens-Mack J."/>
            <person name="Osbourn A."/>
        </authorList>
    </citation>
    <scope>NUCLEOTIDE SEQUENCE [LARGE SCALE GENOMIC DNA]</scope>
    <source>
        <strain evidence="6">JIC</strain>
    </source>
</reference>
<dbReference type="GO" id="GO:0006508">
    <property type="term" value="P:proteolysis"/>
    <property type="evidence" value="ECO:0007669"/>
    <property type="project" value="UniProtKB-KW"/>
</dbReference>
<feature type="region of interest" description="Disordered" evidence="4">
    <location>
        <begin position="418"/>
        <end position="491"/>
    </location>
</feature>
<evidence type="ECO:0000256" key="1">
    <source>
        <dbReference type="ARBA" id="ARBA00005234"/>
    </source>
</evidence>
<evidence type="ECO:0000256" key="2">
    <source>
        <dbReference type="ARBA" id="ARBA00022670"/>
    </source>
</evidence>
<feature type="domain" description="Ubiquitin-like protease family profile" evidence="5">
    <location>
        <begin position="701"/>
        <end position="851"/>
    </location>
</feature>
<dbReference type="GO" id="GO:0008234">
    <property type="term" value="F:cysteine-type peptidase activity"/>
    <property type="evidence" value="ECO:0007669"/>
    <property type="project" value="InterPro"/>
</dbReference>
<dbReference type="EMBL" id="JBDFQZ010000001">
    <property type="protein sequence ID" value="KAK9756449.1"/>
    <property type="molecule type" value="Genomic_DNA"/>
</dbReference>
<feature type="region of interest" description="Disordered" evidence="4">
    <location>
        <begin position="265"/>
        <end position="286"/>
    </location>
</feature>
<evidence type="ECO:0000256" key="4">
    <source>
        <dbReference type="SAM" id="MobiDB-lite"/>
    </source>
</evidence>
<gene>
    <name evidence="6" type="ORF">RND81_01G098400</name>
</gene>
<accession>A0AAW1NFS2</accession>
<evidence type="ECO:0000313" key="7">
    <source>
        <dbReference type="Proteomes" id="UP001443914"/>
    </source>
</evidence>
<proteinExistence type="inferred from homology"/>
<feature type="compositionally biased region" description="Basic and acidic residues" evidence="4">
    <location>
        <begin position="437"/>
        <end position="449"/>
    </location>
</feature>
<dbReference type="InterPro" id="IPR038765">
    <property type="entry name" value="Papain-like_cys_pep_sf"/>
</dbReference>
<dbReference type="AlphaFoldDB" id="A0AAW1NFS2"/>
<organism evidence="6 7">
    <name type="scientific">Saponaria officinalis</name>
    <name type="common">Common soapwort</name>
    <name type="synonym">Lychnis saponaria</name>
    <dbReference type="NCBI Taxonomy" id="3572"/>
    <lineage>
        <taxon>Eukaryota</taxon>
        <taxon>Viridiplantae</taxon>
        <taxon>Streptophyta</taxon>
        <taxon>Embryophyta</taxon>
        <taxon>Tracheophyta</taxon>
        <taxon>Spermatophyta</taxon>
        <taxon>Magnoliopsida</taxon>
        <taxon>eudicotyledons</taxon>
        <taxon>Gunneridae</taxon>
        <taxon>Pentapetalae</taxon>
        <taxon>Caryophyllales</taxon>
        <taxon>Caryophyllaceae</taxon>
        <taxon>Caryophylleae</taxon>
        <taxon>Saponaria</taxon>
    </lineage>
</organism>
<dbReference type="PANTHER" id="PTHR34835">
    <property type="entry name" value="OS07G0283600 PROTEIN-RELATED"/>
    <property type="match status" value="1"/>
</dbReference>
<protein>
    <recommendedName>
        <fullName evidence="5">Ubiquitin-like protease family profile domain-containing protein</fullName>
    </recommendedName>
</protein>
<keyword evidence="3" id="KW-0378">Hydrolase</keyword>
<name>A0AAW1NFS2_SAPOF</name>
<dbReference type="PANTHER" id="PTHR34835:SF90">
    <property type="entry name" value="AMINOTRANSFERASE-LIKE PLANT MOBILE DOMAIN-CONTAINING PROTEIN"/>
    <property type="match status" value="1"/>
</dbReference>
<feature type="compositionally biased region" description="Polar residues" evidence="4">
    <location>
        <begin position="476"/>
        <end position="491"/>
    </location>
</feature>
<dbReference type="PROSITE" id="PS50600">
    <property type="entry name" value="ULP_PROTEASE"/>
    <property type="match status" value="1"/>
</dbReference>
<comment type="similarity">
    <text evidence="1">Belongs to the peptidase C48 family.</text>
</comment>
<evidence type="ECO:0000313" key="6">
    <source>
        <dbReference type="EMBL" id="KAK9756449.1"/>
    </source>
</evidence>
<dbReference type="InterPro" id="IPR003653">
    <property type="entry name" value="Peptidase_C48_C"/>
</dbReference>
<dbReference type="Proteomes" id="UP001443914">
    <property type="component" value="Unassembled WGS sequence"/>
</dbReference>
<dbReference type="Gene3D" id="3.40.395.10">
    <property type="entry name" value="Adenoviral Proteinase, Chain A"/>
    <property type="match status" value="1"/>
</dbReference>
<feature type="compositionally biased region" description="Basic residues" evidence="4">
    <location>
        <begin position="427"/>
        <end position="436"/>
    </location>
</feature>
<evidence type="ECO:0000256" key="3">
    <source>
        <dbReference type="ARBA" id="ARBA00022801"/>
    </source>
</evidence>
<feature type="region of interest" description="Disordered" evidence="4">
    <location>
        <begin position="340"/>
        <end position="400"/>
    </location>
</feature>
<keyword evidence="2" id="KW-0645">Protease</keyword>
<keyword evidence="7" id="KW-1185">Reference proteome</keyword>
<evidence type="ECO:0000259" key="5">
    <source>
        <dbReference type="PROSITE" id="PS50600"/>
    </source>
</evidence>
<sequence>MKDRQITIRESPTTRKAIKRPGTSKEIQPKTQKVINDVERLPSLRTRMSPSGLYNFVKENPSNEQLEAIKNIGFGGLLQIQTDTIPGQLAYWLASSFDPYKCSLMDEQLPIQDVDIHIALGIPIGPRVVNEAIHNDKSEEFAREVEKWQLQYEKDKKIETKGIIAKMKQQRDGGEDFKRNFIVYIVSTFLGGLKSSIASLKILKTLTNVDDIPHYNWFFKSRTVPRTFPTISSWSKESINDRIKEEKKFTKTFGKGFVDSRMTIEEENANDKPTSSSHQPPEENERAKMCVEKLVLAAKKLASSFEEFKYAANEAIHELPDSSAVSKMVSIADAMAGGFISSQNDENKGCIDKNDKGKEKMYPSEDEYEDEELEKNDKQNVGDEQPNENEKQNDPWDDESFWGNEKILEALFTLNDALQPLPPSKQKLNKRKKVKKPRDPDMPRYRLLDSDDSLLDSSQNVSSPTIIPAEQPPRSIDTQKPQPSNLLNTPKNQPISIIIESTPPPVATVPSEEMVCLQIPKRHREVAAVYKSPYLQRNVDVLLDLTAVEKEVADYSFSDSVDQSLIVYESGNNVLLYADIRSLLSAKISDNVFNCWCEILNKNECLRSPNSPYRLFLSRTSKKLGKPELLAKQLRVKYCHAILTSDLNSMKEEVLKNATSFKETKTVIGRHISSVTDQELIDYVMAVNKDNGDVIIDSEWMQVTRKGLQTMQPGVWLSDMAIDIAGIYGTLHKPGVLYFPTIIKDLPTKKNLKTQYIKFNYFPKDLRKIQKVFFPILCNNHWYAMISDFNNKKNCILDSLLPRYPKSRIDFTSKLMSNAIPVITQNTTLKIFSEILDFDYEALKVPPQMNG</sequence>
<dbReference type="Pfam" id="PF02902">
    <property type="entry name" value="Peptidase_C48"/>
    <property type="match status" value="1"/>
</dbReference>
<feature type="compositionally biased region" description="Basic and acidic residues" evidence="4">
    <location>
        <begin position="345"/>
        <end position="363"/>
    </location>
</feature>
<comment type="caution">
    <text evidence="6">The sequence shown here is derived from an EMBL/GenBank/DDBJ whole genome shotgun (WGS) entry which is preliminary data.</text>
</comment>
<dbReference type="SUPFAM" id="SSF54001">
    <property type="entry name" value="Cysteine proteinases"/>
    <property type="match status" value="1"/>
</dbReference>
<feature type="region of interest" description="Disordered" evidence="4">
    <location>
        <begin position="1"/>
        <end position="29"/>
    </location>
</feature>
<feature type="compositionally biased region" description="Acidic residues" evidence="4">
    <location>
        <begin position="364"/>
        <end position="374"/>
    </location>
</feature>